<keyword evidence="5" id="KW-0378">Hydrolase</keyword>
<evidence type="ECO:0000256" key="2">
    <source>
        <dbReference type="ARBA" id="ARBA00022438"/>
    </source>
</evidence>
<comment type="cofactor">
    <cofactor evidence="8">
        <name>a divalent metal cation</name>
        <dbReference type="ChEBI" id="CHEBI:60240"/>
    </cofactor>
    <text evidence="8">Binds 2 divalent metal cations per subunit.</text>
</comment>
<feature type="binding site" evidence="8">
    <location>
        <position position="321"/>
    </location>
    <ligand>
        <name>Zn(2+)</name>
        <dbReference type="ChEBI" id="CHEBI:29105"/>
        <label>2</label>
    </ligand>
</feature>
<accession>A0A7G1G1Z2</accession>
<dbReference type="PANTHER" id="PTHR32481:SF7">
    <property type="entry name" value="AMINOPEPTIDASE YHFE-RELATED"/>
    <property type="match status" value="1"/>
</dbReference>
<proteinExistence type="inferred from homology"/>
<sequence>MKIDMEYTLNYLKEIMKVHSPSGDTEKGIKNVEEEFDKLKISHKRTKKGAIIATIKGKDDEHHKTISAHIDTLGAMVKEIKNNGRLKMAQIGGFSWTSVEGENVIVKTLNGEEYTGTILFDKQSVHIHGMIPRETIRSDENMEIRLDEDVKNKDDVLKLGINVGDFVYCETRTTITKNGYIKSRYLDDKAAVAIIMGICKYIKDNNIEPKYTTHFFISNYEEVGHGISAIPEKTDEFIAIDIGTVGLGQNSDEFSVCISARDTSGPYDFSFRKKLQKICEKNNIQYKVDMYNRYGSDASKLVHQGVDVNYALLGPGVDATHHYERTHIKSLDNTAKLLLNYIV</sequence>
<dbReference type="PANTHER" id="PTHR32481">
    <property type="entry name" value="AMINOPEPTIDASE"/>
    <property type="match status" value="1"/>
</dbReference>
<evidence type="ECO:0000256" key="4">
    <source>
        <dbReference type="ARBA" id="ARBA00022723"/>
    </source>
</evidence>
<dbReference type="CDD" id="cd05657">
    <property type="entry name" value="M42_glucanase_like"/>
    <property type="match status" value="1"/>
</dbReference>
<feature type="binding site" evidence="8">
    <location>
        <position position="241"/>
    </location>
    <ligand>
        <name>Zn(2+)</name>
        <dbReference type="ChEBI" id="CHEBI:29105"/>
        <label>1</label>
    </ligand>
</feature>
<feature type="binding site" evidence="8">
    <location>
        <position position="187"/>
    </location>
    <ligand>
        <name>Zn(2+)</name>
        <dbReference type="ChEBI" id="CHEBI:29105"/>
        <label>1</label>
    </ligand>
</feature>
<dbReference type="AlphaFoldDB" id="A0A7G1G1Z2"/>
<keyword evidence="2" id="KW-0031">Aminopeptidase</keyword>
<gene>
    <name evidence="9" type="ORF">OSSY52_04520</name>
</gene>
<dbReference type="SUPFAM" id="SSF101821">
    <property type="entry name" value="Aminopeptidase/glucanase lid domain"/>
    <property type="match status" value="1"/>
</dbReference>
<keyword evidence="10" id="KW-1185">Reference proteome</keyword>
<comment type="similarity">
    <text evidence="1 6">Belongs to the peptidase M42 family.</text>
</comment>
<feature type="active site" description="Proton acceptor" evidence="7">
    <location>
        <position position="221"/>
    </location>
</feature>
<feature type="binding site" evidence="8">
    <location>
        <position position="187"/>
    </location>
    <ligand>
        <name>Zn(2+)</name>
        <dbReference type="ChEBI" id="CHEBI:29105"/>
        <label>2</label>
    </ligand>
</feature>
<keyword evidence="4 8" id="KW-0479">Metal-binding</keyword>
<protein>
    <submittedName>
        <fullName evidence="9">Peptidase M42</fullName>
    </submittedName>
</protein>
<dbReference type="RefSeq" id="WP_190615424.1">
    <property type="nucleotide sequence ID" value="NZ_AP018712.1"/>
</dbReference>
<evidence type="ECO:0000256" key="1">
    <source>
        <dbReference type="ARBA" id="ARBA00006272"/>
    </source>
</evidence>
<keyword evidence="3" id="KW-0645">Protease</keyword>
<evidence type="ECO:0000256" key="6">
    <source>
        <dbReference type="PIRNR" id="PIRNR001123"/>
    </source>
</evidence>
<feature type="binding site" evidence="8">
    <location>
        <position position="69"/>
    </location>
    <ligand>
        <name>Zn(2+)</name>
        <dbReference type="ChEBI" id="CHEBI:29105"/>
        <label>1</label>
    </ligand>
</feature>
<evidence type="ECO:0000256" key="8">
    <source>
        <dbReference type="PIRSR" id="PIRSR001123-2"/>
    </source>
</evidence>
<dbReference type="GO" id="GO:0046872">
    <property type="term" value="F:metal ion binding"/>
    <property type="evidence" value="ECO:0007669"/>
    <property type="project" value="UniProtKB-UniRule"/>
</dbReference>
<organism evidence="9 10">
    <name type="scientific">Tepiditoga spiralis</name>
    <dbReference type="NCBI Taxonomy" id="2108365"/>
    <lineage>
        <taxon>Bacteria</taxon>
        <taxon>Thermotogati</taxon>
        <taxon>Thermotogota</taxon>
        <taxon>Thermotogae</taxon>
        <taxon>Petrotogales</taxon>
        <taxon>Petrotogaceae</taxon>
        <taxon>Tepiditoga</taxon>
    </lineage>
</organism>
<dbReference type="InterPro" id="IPR023367">
    <property type="entry name" value="Peptidase_M42_dom2"/>
</dbReference>
<dbReference type="Proteomes" id="UP000516361">
    <property type="component" value="Chromosome"/>
</dbReference>
<dbReference type="Pfam" id="PF05343">
    <property type="entry name" value="Peptidase_M42"/>
    <property type="match status" value="1"/>
</dbReference>
<dbReference type="InParanoid" id="A0A7G1G1Z2"/>
<name>A0A7G1G1Z2_9BACT</name>
<evidence type="ECO:0000256" key="5">
    <source>
        <dbReference type="ARBA" id="ARBA00022801"/>
    </source>
</evidence>
<reference evidence="9 10" key="1">
    <citation type="submission" date="2018-06" db="EMBL/GenBank/DDBJ databases">
        <title>Genome sequencing of Oceanotoga sp. sy52.</title>
        <authorList>
            <person name="Mori K."/>
        </authorList>
    </citation>
    <scope>NUCLEOTIDE SEQUENCE [LARGE SCALE GENOMIC DNA]</scope>
    <source>
        <strain evidence="10">sy52</strain>
    </source>
</reference>
<dbReference type="EMBL" id="AP018712">
    <property type="protein sequence ID" value="BBE30311.1"/>
    <property type="molecule type" value="Genomic_DNA"/>
</dbReference>
<dbReference type="Gene3D" id="2.40.30.40">
    <property type="entry name" value="Peptidase M42, domain 2"/>
    <property type="match status" value="1"/>
</dbReference>
<dbReference type="InterPro" id="IPR008007">
    <property type="entry name" value="Peptidase_M42"/>
</dbReference>
<evidence type="ECO:0000256" key="3">
    <source>
        <dbReference type="ARBA" id="ARBA00022670"/>
    </source>
</evidence>
<evidence type="ECO:0000313" key="10">
    <source>
        <dbReference type="Proteomes" id="UP000516361"/>
    </source>
</evidence>
<dbReference type="GO" id="GO:0006508">
    <property type="term" value="P:proteolysis"/>
    <property type="evidence" value="ECO:0007669"/>
    <property type="project" value="UniProtKB-KW"/>
</dbReference>
<dbReference type="SUPFAM" id="SSF53187">
    <property type="entry name" value="Zn-dependent exopeptidases"/>
    <property type="match status" value="1"/>
</dbReference>
<evidence type="ECO:0000256" key="7">
    <source>
        <dbReference type="PIRSR" id="PIRSR001123-1"/>
    </source>
</evidence>
<dbReference type="Gene3D" id="3.40.630.10">
    <property type="entry name" value="Zn peptidases"/>
    <property type="match status" value="1"/>
</dbReference>
<dbReference type="InterPro" id="IPR051464">
    <property type="entry name" value="Peptidase_M42_aminopept"/>
</dbReference>
<dbReference type="PIRSF" id="PIRSF001123">
    <property type="entry name" value="PepA_GA"/>
    <property type="match status" value="1"/>
</dbReference>
<feature type="binding site" evidence="8">
    <location>
        <position position="222"/>
    </location>
    <ligand>
        <name>Zn(2+)</name>
        <dbReference type="ChEBI" id="CHEBI:29105"/>
        <label>2</label>
    </ligand>
</feature>
<evidence type="ECO:0000313" key="9">
    <source>
        <dbReference type="EMBL" id="BBE30311.1"/>
    </source>
</evidence>
<dbReference type="KEGG" id="ocy:OSSY52_04520"/>
<dbReference type="GO" id="GO:0004177">
    <property type="term" value="F:aminopeptidase activity"/>
    <property type="evidence" value="ECO:0007669"/>
    <property type="project" value="UniProtKB-UniRule"/>
</dbReference>